<keyword evidence="2" id="KW-1185">Reference proteome</keyword>
<name>A0ACC5WDW2_PANGG</name>
<sequence>MGKRRQKHQNFNNLTKKQKKHLKEFGEQHPFDDNVIERPEKTQIVRLANSPENSGSESDEETEEEKLSAYEKLLLSINTAADDDDDDDDEDSEEEESQEEDDEDEDAAEGLDEPDEEDDEDAEESGDGGDDDDDGGGGDDEEAAGSSEEEEAEKGGKQKEQEEEFTDKTREAEFSLESNLPADGEQEKVDTSREDVFVQHQEAELSEAEVNRISNGSRIRTQVKWPRLGVLHCARPLERLPAVAQSSSVSLPLFHKTLEPKWRSLSHSSTPVGGDAAGLTDLQDELLRLMGSYRDVYYPECSALDGVAEARRAYCLHALNHVLKANSRVLTHNAVLKEEAKGRDKDEDEFRDQGLTRPKVLILVPFRDGALRIVQTFISLLESDGKKMDVSNKKRFKDEYGEELKSKPAGLNRPDDYHAVFSGNVDDHFRIGVSILKRSMRLYSPFYSSDIIIASPLGLRTLIGVDGDAQRDFDFLSSVELLVLEQTDVFLMQNWEHVLSSSVSLPLFHKTLEPKWRSLSHSSTPVGGDAAGLTDLQDELLRLMGSYRDVYYPECSALDGVAEARRAYCLHALNHVLKANSRVLTHNAVLKEEAKGRDKDEDEFRDQGLTRPKVLILVPFRDGALRVVQTFISLLESDGKKMDVSNKKRFKDEYGEELKSKPAGLNRPDDYHAVFSGNVDDHFRIGVSILKRSMRLYSPFYSSDIIIASPLGLRTLIGVDGDAQRDFDFLSSVELLVLEQTDVFLMQNWEHVLVSVKNLPKTGSICQVLVQLPHVFQMFHTDSFLDQDDRFQFFVDKVLPQYRDSVMSHTLIYVPSYFDFVRLRNFLKKEDVSFSVMSEYSERSEVSRARHYFSKGEKQFLLFSERFHFYKRYSIRGIQNVIFYALPTYAHFYSEVCNMLQVGGSDGVTSSASFTCTALYSRYDAHRLAAITGAERAASMIQSSKSVHLFITGEEKRV</sequence>
<proteinExistence type="predicted"/>
<organism evidence="1 2">
    <name type="scientific">Pangasianodon gigas</name>
    <name type="common">Mekong giant catfish</name>
    <name type="synonym">Pangasius gigas</name>
    <dbReference type="NCBI Taxonomy" id="30993"/>
    <lineage>
        <taxon>Eukaryota</taxon>
        <taxon>Metazoa</taxon>
        <taxon>Chordata</taxon>
        <taxon>Craniata</taxon>
        <taxon>Vertebrata</taxon>
        <taxon>Euteleostomi</taxon>
        <taxon>Actinopterygii</taxon>
        <taxon>Neopterygii</taxon>
        <taxon>Teleostei</taxon>
        <taxon>Ostariophysi</taxon>
        <taxon>Siluriformes</taxon>
        <taxon>Pangasiidae</taxon>
        <taxon>Pangasianodon</taxon>
    </lineage>
</organism>
<reference evidence="1 2" key="1">
    <citation type="journal article" date="2022" name="bioRxiv">
        <title>An ancient truncated duplication of the anti-Mullerian hormone receptor type 2 gene is a potential conserved master sex determinant in the Pangasiidae catfish family.</title>
        <authorList>
            <person name="Wen M."/>
            <person name="Pan Q."/>
            <person name="Jouanno E."/>
            <person name="Montfort J."/>
            <person name="Zahm M."/>
            <person name="Cabau C."/>
            <person name="Klopp C."/>
            <person name="Iampietro C."/>
            <person name="Roques C."/>
            <person name="Bouchez O."/>
            <person name="Castinel A."/>
            <person name="Donnadieu C."/>
            <person name="Parrinello H."/>
            <person name="Poncet C."/>
            <person name="Belmonte E."/>
            <person name="Gautier V."/>
            <person name="Avarre J.-C."/>
            <person name="Dugue R."/>
            <person name="Gustiano R."/>
            <person name="Ha T.T.T."/>
            <person name="Campet M."/>
            <person name="Sriphairoj K."/>
            <person name="Ribolli J."/>
            <person name="de Almeida F.L."/>
            <person name="Desvignes T."/>
            <person name="Postlethwait J.H."/>
            <person name="Bucao C.F."/>
            <person name="Robinson-Rechavi M."/>
            <person name="Bobe J."/>
            <person name="Herpin A."/>
            <person name="Guiguen Y."/>
        </authorList>
    </citation>
    <scope>NUCLEOTIDE SEQUENCE [LARGE SCALE GENOMIC DNA]</scope>
    <source>
        <strain evidence="1">YG-Dec2019</strain>
    </source>
</reference>
<protein>
    <submittedName>
        <fullName evidence="1">Uncharacterized protein</fullName>
    </submittedName>
</protein>
<comment type="caution">
    <text evidence="1">The sequence shown here is derived from an EMBL/GenBank/DDBJ whole genome shotgun (WGS) entry which is preliminary data.</text>
</comment>
<dbReference type="EMBL" id="CM040456">
    <property type="protein sequence ID" value="MCI4376881.1"/>
    <property type="molecule type" value="Genomic_DNA"/>
</dbReference>
<evidence type="ECO:0000313" key="1">
    <source>
        <dbReference type="EMBL" id="MCI4376881.1"/>
    </source>
</evidence>
<accession>A0ACC5WDW2</accession>
<gene>
    <name evidence="1" type="ORF">PGIGA_G00193640</name>
</gene>
<dbReference type="Proteomes" id="UP000829447">
    <property type="component" value="Linkage Group LG3"/>
</dbReference>
<evidence type="ECO:0000313" key="2">
    <source>
        <dbReference type="Proteomes" id="UP000829447"/>
    </source>
</evidence>